<reference evidence="6 7" key="1">
    <citation type="submission" date="2022-06" db="EMBL/GenBank/DDBJ databases">
        <title>Genomic Encyclopedia of Archaeal and Bacterial Type Strains, Phase II (KMG-II): from individual species to whole genera.</title>
        <authorList>
            <person name="Goeker M."/>
        </authorList>
    </citation>
    <scope>NUCLEOTIDE SEQUENCE [LARGE SCALE GENOMIC DNA]</scope>
    <source>
        <strain evidence="6 7">DSM 44255</strain>
    </source>
</reference>
<dbReference type="Proteomes" id="UP001205185">
    <property type="component" value="Unassembled WGS sequence"/>
</dbReference>
<protein>
    <submittedName>
        <fullName evidence="6">GAF domain-containing protein</fullName>
    </submittedName>
</protein>
<dbReference type="InterPro" id="IPR036388">
    <property type="entry name" value="WH-like_DNA-bd_sf"/>
</dbReference>
<keyword evidence="7" id="KW-1185">Reference proteome</keyword>
<evidence type="ECO:0000313" key="7">
    <source>
        <dbReference type="Proteomes" id="UP001205185"/>
    </source>
</evidence>
<keyword evidence="1" id="KW-0808">Transferase</keyword>
<feature type="domain" description="ANTAR" evidence="5">
    <location>
        <begin position="162"/>
        <end position="223"/>
    </location>
</feature>
<accession>A0ABT1I6S3</accession>
<evidence type="ECO:0000256" key="1">
    <source>
        <dbReference type="ARBA" id="ARBA00022679"/>
    </source>
</evidence>
<dbReference type="RefSeq" id="WP_253885230.1">
    <property type="nucleotide sequence ID" value="NZ_BAAAVB010000006.1"/>
</dbReference>
<dbReference type="SUPFAM" id="SSF55781">
    <property type="entry name" value="GAF domain-like"/>
    <property type="match status" value="1"/>
</dbReference>
<organism evidence="6 7">
    <name type="scientific">Actinokineospora diospyrosa</name>
    <dbReference type="NCBI Taxonomy" id="103728"/>
    <lineage>
        <taxon>Bacteria</taxon>
        <taxon>Bacillati</taxon>
        <taxon>Actinomycetota</taxon>
        <taxon>Actinomycetes</taxon>
        <taxon>Pseudonocardiales</taxon>
        <taxon>Pseudonocardiaceae</taxon>
        <taxon>Actinokineospora</taxon>
    </lineage>
</organism>
<name>A0ABT1I6S3_9PSEU</name>
<dbReference type="Gene3D" id="3.30.450.40">
    <property type="match status" value="1"/>
</dbReference>
<keyword evidence="3" id="KW-0805">Transcription regulation</keyword>
<dbReference type="EMBL" id="JAMTCO010000002">
    <property type="protein sequence ID" value="MCP2268316.1"/>
    <property type="molecule type" value="Genomic_DNA"/>
</dbReference>
<dbReference type="SUPFAM" id="SSF52172">
    <property type="entry name" value="CheY-like"/>
    <property type="match status" value="1"/>
</dbReference>
<dbReference type="InterPro" id="IPR003018">
    <property type="entry name" value="GAF"/>
</dbReference>
<gene>
    <name evidence="6" type="ORF">LV75_000802</name>
</gene>
<evidence type="ECO:0000256" key="3">
    <source>
        <dbReference type="ARBA" id="ARBA00023015"/>
    </source>
</evidence>
<evidence type="ECO:0000256" key="2">
    <source>
        <dbReference type="ARBA" id="ARBA00022777"/>
    </source>
</evidence>
<comment type="caution">
    <text evidence="6">The sequence shown here is derived from an EMBL/GenBank/DDBJ whole genome shotgun (WGS) entry which is preliminary data.</text>
</comment>
<dbReference type="Pfam" id="PF03861">
    <property type="entry name" value="ANTAR"/>
    <property type="match status" value="1"/>
</dbReference>
<proteinExistence type="predicted"/>
<dbReference type="InterPro" id="IPR005561">
    <property type="entry name" value="ANTAR"/>
</dbReference>
<evidence type="ECO:0000256" key="4">
    <source>
        <dbReference type="ARBA" id="ARBA00023163"/>
    </source>
</evidence>
<dbReference type="InterPro" id="IPR029016">
    <property type="entry name" value="GAF-like_dom_sf"/>
</dbReference>
<dbReference type="Pfam" id="PF01590">
    <property type="entry name" value="GAF"/>
    <property type="match status" value="1"/>
</dbReference>
<dbReference type="InterPro" id="IPR011006">
    <property type="entry name" value="CheY-like_superfamily"/>
</dbReference>
<evidence type="ECO:0000259" key="5">
    <source>
        <dbReference type="PROSITE" id="PS50921"/>
    </source>
</evidence>
<dbReference type="Gene3D" id="1.10.10.10">
    <property type="entry name" value="Winged helix-like DNA-binding domain superfamily/Winged helix DNA-binding domain"/>
    <property type="match status" value="1"/>
</dbReference>
<keyword evidence="2" id="KW-0418">Kinase</keyword>
<sequence>MATRARLAEVLIELSDTLAIDFALLPYLRQLAAACAEFADADATAVLLADGDGTLRSTDPLPGDERLSDLFDRQCAHGPGAIAFHTGADVAGPVSDWPGFADTAAAAGLAHAHGVPMRLRGATVGAVCLYRVADRPFDAEAITAVHALADMAALGISTERALRQRQTLAEQLQAALDTRVLIEQAKGVLAERGGVEPTESFRQLRTLARTHNMKIAQVAEEVVRSAARGRLRARG</sequence>
<dbReference type="InterPro" id="IPR012074">
    <property type="entry name" value="GAF_ANTAR"/>
</dbReference>
<dbReference type="SMART" id="SM01012">
    <property type="entry name" value="ANTAR"/>
    <property type="match status" value="1"/>
</dbReference>
<dbReference type="PROSITE" id="PS50921">
    <property type="entry name" value="ANTAR"/>
    <property type="match status" value="1"/>
</dbReference>
<dbReference type="PIRSF" id="PIRSF036625">
    <property type="entry name" value="GAF_ANTAR"/>
    <property type="match status" value="1"/>
</dbReference>
<evidence type="ECO:0000313" key="6">
    <source>
        <dbReference type="EMBL" id="MCP2268316.1"/>
    </source>
</evidence>
<keyword evidence="4" id="KW-0804">Transcription</keyword>